<protein>
    <submittedName>
        <fullName evidence="1">Uncharacterized protein</fullName>
    </submittedName>
</protein>
<dbReference type="OrthoDB" id="7553032at2759"/>
<sequence length="140" mass="15998">MNQEAGRTLLTSQLKLGTYIVNFYVNSTTKVGVENLTLEHFEARLQLLESYWEKAMQKHEALLPYENLPEAESYFKNDHYLAIEARYTENKALLQRRITELRRGQGAVGSAPALQVDSRRYDYGAPLPSLSLPTFTGKQD</sequence>
<keyword evidence="2" id="KW-1185">Reference proteome</keyword>
<evidence type="ECO:0000313" key="1">
    <source>
        <dbReference type="EMBL" id="CAB0035014.1"/>
    </source>
</evidence>
<name>A0A6H5IDT6_9HYME</name>
<gene>
    <name evidence="1" type="ORF">TBRA_LOCUS6912</name>
</gene>
<proteinExistence type="predicted"/>
<dbReference type="EMBL" id="CADCXV010000767">
    <property type="protein sequence ID" value="CAB0035014.1"/>
    <property type="molecule type" value="Genomic_DNA"/>
</dbReference>
<dbReference type="AlphaFoldDB" id="A0A6H5IDT6"/>
<organism evidence="1 2">
    <name type="scientific">Trichogramma brassicae</name>
    <dbReference type="NCBI Taxonomy" id="86971"/>
    <lineage>
        <taxon>Eukaryota</taxon>
        <taxon>Metazoa</taxon>
        <taxon>Ecdysozoa</taxon>
        <taxon>Arthropoda</taxon>
        <taxon>Hexapoda</taxon>
        <taxon>Insecta</taxon>
        <taxon>Pterygota</taxon>
        <taxon>Neoptera</taxon>
        <taxon>Endopterygota</taxon>
        <taxon>Hymenoptera</taxon>
        <taxon>Apocrita</taxon>
        <taxon>Proctotrupomorpha</taxon>
        <taxon>Chalcidoidea</taxon>
        <taxon>Trichogrammatidae</taxon>
        <taxon>Trichogramma</taxon>
    </lineage>
</organism>
<dbReference type="Proteomes" id="UP000479190">
    <property type="component" value="Unassembled WGS sequence"/>
</dbReference>
<reference evidence="1 2" key="1">
    <citation type="submission" date="2020-02" db="EMBL/GenBank/DDBJ databases">
        <authorList>
            <person name="Ferguson B K."/>
        </authorList>
    </citation>
    <scope>NUCLEOTIDE SEQUENCE [LARGE SCALE GENOMIC DNA]</scope>
</reference>
<evidence type="ECO:0000313" key="2">
    <source>
        <dbReference type="Proteomes" id="UP000479190"/>
    </source>
</evidence>
<accession>A0A6H5IDT6</accession>